<protein>
    <submittedName>
        <fullName evidence="2">MAK10-like protein</fullName>
    </submittedName>
</protein>
<sequence>MVEDSWALLEDPSLYDNESWNDPRDFVKPVKAISLPQDVLSMSDCHLIKYENQVQYLMEAHLAPKSSVQVNKITSSCESSHIYDSINVITMCSKQPNKSYNDQPQYRDTIAKECKTSEEKGKEENGDPENINTNPPSPPDPPVSFITKKVNDGDVMFIEIIKKYDDSFKEKLGEDESTITGGLEVEYFDIFPTRSELTYHKNEEDKRKRVEYVMNEILGFYKECLELGSEYLTGLEDEGGFIIWEAFRGNTRDMGSFGEETNNITTLHRSCFKNCSQSLETASQFPSDAVYKRGRQKVTASKESLEDSAKRRRDENPIRTLEDYSKPSHEGYQNTIELPDGNNVVPLQSDTI</sequence>
<comment type="caution">
    <text evidence="2">The sequence shown here is derived from an EMBL/GenBank/DDBJ whole genome shotgun (WGS) entry which is preliminary data.</text>
</comment>
<evidence type="ECO:0000256" key="1">
    <source>
        <dbReference type="SAM" id="MobiDB-lite"/>
    </source>
</evidence>
<accession>A0A6L2KTI9</accession>
<reference evidence="2" key="1">
    <citation type="journal article" date="2019" name="Sci. Rep.">
        <title>Draft genome of Tanacetum cinerariifolium, the natural source of mosquito coil.</title>
        <authorList>
            <person name="Yamashiro T."/>
            <person name="Shiraishi A."/>
            <person name="Satake H."/>
            <person name="Nakayama K."/>
        </authorList>
    </citation>
    <scope>NUCLEOTIDE SEQUENCE</scope>
</reference>
<organism evidence="2">
    <name type="scientific">Tanacetum cinerariifolium</name>
    <name type="common">Dalmatian daisy</name>
    <name type="synonym">Chrysanthemum cinerariifolium</name>
    <dbReference type="NCBI Taxonomy" id="118510"/>
    <lineage>
        <taxon>Eukaryota</taxon>
        <taxon>Viridiplantae</taxon>
        <taxon>Streptophyta</taxon>
        <taxon>Embryophyta</taxon>
        <taxon>Tracheophyta</taxon>
        <taxon>Spermatophyta</taxon>
        <taxon>Magnoliopsida</taxon>
        <taxon>eudicotyledons</taxon>
        <taxon>Gunneridae</taxon>
        <taxon>Pentapetalae</taxon>
        <taxon>asterids</taxon>
        <taxon>campanulids</taxon>
        <taxon>Asterales</taxon>
        <taxon>Asteraceae</taxon>
        <taxon>Asteroideae</taxon>
        <taxon>Anthemideae</taxon>
        <taxon>Anthemidinae</taxon>
        <taxon>Tanacetum</taxon>
    </lineage>
</organism>
<feature type="region of interest" description="Disordered" evidence="1">
    <location>
        <begin position="300"/>
        <end position="352"/>
    </location>
</feature>
<dbReference type="AlphaFoldDB" id="A0A6L2KTI9"/>
<evidence type="ECO:0000313" key="2">
    <source>
        <dbReference type="EMBL" id="GEU51214.1"/>
    </source>
</evidence>
<proteinExistence type="predicted"/>
<feature type="compositionally biased region" description="Basic and acidic residues" evidence="1">
    <location>
        <begin position="116"/>
        <end position="125"/>
    </location>
</feature>
<feature type="compositionally biased region" description="Basic and acidic residues" evidence="1">
    <location>
        <begin position="303"/>
        <end position="329"/>
    </location>
</feature>
<name>A0A6L2KTI9_TANCI</name>
<gene>
    <name evidence="2" type="ORF">Tci_023192</name>
</gene>
<dbReference type="EMBL" id="BKCJ010002833">
    <property type="protein sequence ID" value="GEU51214.1"/>
    <property type="molecule type" value="Genomic_DNA"/>
</dbReference>
<feature type="region of interest" description="Disordered" evidence="1">
    <location>
        <begin position="116"/>
        <end position="142"/>
    </location>
</feature>